<keyword evidence="2" id="KW-1185">Reference proteome</keyword>
<protein>
    <submittedName>
        <fullName evidence="1">Uncharacterized protein</fullName>
    </submittedName>
</protein>
<reference evidence="1" key="1">
    <citation type="submission" date="2021-01" db="EMBL/GenBank/DDBJ databases">
        <title>Whole genome shotgun sequence of Actinoplanes ferrugineus NBRC 15555.</title>
        <authorList>
            <person name="Komaki H."/>
            <person name="Tamura T."/>
        </authorList>
    </citation>
    <scope>NUCLEOTIDE SEQUENCE</scope>
    <source>
        <strain evidence="1">NBRC 15555</strain>
    </source>
</reference>
<gene>
    <name evidence="1" type="ORF">Afe05nite_54160</name>
</gene>
<comment type="caution">
    <text evidence="1">The sequence shown here is derived from an EMBL/GenBank/DDBJ whole genome shotgun (WGS) entry which is preliminary data.</text>
</comment>
<dbReference type="Proteomes" id="UP000598174">
    <property type="component" value="Unassembled WGS sequence"/>
</dbReference>
<dbReference type="AlphaFoldDB" id="A0A919MBE4"/>
<evidence type="ECO:0000313" key="1">
    <source>
        <dbReference type="EMBL" id="GIE13576.1"/>
    </source>
</evidence>
<organism evidence="1 2">
    <name type="scientific">Paractinoplanes ferrugineus</name>
    <dbReference type="NCBI Taxonomy" id="113564"/>
    <lineage>
        <taxon>Bacteria</taxon>
        <taxon>Bacillati</taxon>
        <taxon>Actinomycetota</taxon>
        <taxon>Actinomycetes</taxon>
        <taxon>Micromonosporales</taxon>
        <taxon>Micromonosporaceae</taxon>
        <taxon>Paractinoplanes</taxon>
    </lineage>
</organism>
<evidence type="ECO:0000313" key="2">
    <source>
        <dbReference type="Proteomes" id="UP000598174"/>
    </source>
</evidence>
<proteinExistence type="predicted"/>
<sequence>MLAAMAPVTIELDAHLLAAHRRPTVQQLSAHLCVRHPERFKSTALGPAKDTNPRVRRVLAEAAARAQSEHPKDVDELLNVLASDVRYSVRAAAQTTERHRRCKAVTIIGGEGGYWRACPPEHTDLPMSGCGF</sequence>
<name>A0A919MBE4_9ACTN</name>
<dbReference type="EMBL" id="BOMM01000049">
    <property type="protein sequence ID" value="GIE13576.1"/>
    <property type="molecule type" value="Genomic_DNA"/>
</dbReference>
<accession>A0A919MBE4</accession>